<dbReference type="Proteomes" id="UP001056120">
    <property type="component" value="Linkage Group LG15"/>
</dbReference>
<accession>A0ACB9G319</accession>
<keyword evidence="2" id="KW-1185">Reference proteome</keyword>
<reference evidence="1 2" key="2">
    <citation type="journal article" date="2022" name="Mol. Ecol. Resour.">
        <title>The genomes of chicory, endive, great burdock and yacon provide insights into Asteraceae paleo-polyploidization history and plant inulin production.</title>
        <authorList>
            <person name="Fan W."/>
            <person name="Wang S."/>
            <person name="Wang H."/>
            <person name="Wang A."/>
            <person name="Jiang F."/>
            <person name="Liu H."/>
            <person name="Zhao H."/>
            <person name="Xu D."/>
            <person name="Zhang Y."/>
        </authorList>
    </citation>
    <scope>NUCLEOTIDE SEQUENCE [LARGE SCALE GENOMIC DNA]</scope>
    <source>
        <strain evidence="2">cv. Yunnan</strain>
        <tissue evidence="1">Leaves</tissue>
    </source>
</reference>
<sequence length="69" mass="7988">MVLKSRRRGSSKGKEGHSRLQRGWVKDVDNEEGYGGLRMKKAVFRLAKARLCRTERMINVRVDSLQENV</sequence>
<proteinExistence type="predicted"/>
<protein>
    <submittedName>
        <fullName evidence="1">Uncharacterized protein</fullName>
    </submittedName>
</protein>
<gene>
    <name evidence="1" type="ORF">L1987_47582</name>
</gene>
<evidence type="ECO:0000313" key="1">
    <source>
        <dbReference type="EMBL" id="KAI3777780.1"/>
    </source>
</evidence>
<organism evidence="1 2">
    <name type="scientific">Smallanthus sonchifolius</name>
    <dbReference type="NCBI Taxonomy" id="185202"/>
    <lineage>
        <taxon>Eukaryota</taxon>
        <taxon>Viridiplantae</taxon>
        <taxon>Streptophyta</taxon>
        <taxon>Embryophyta</taxon>
        <taxon>Tracheophyta</taxon>
        <taxon>Spermatophyta</taxon>
        <taxon>Magnoliopsida</taxon>
        <taxon>eudicotyledons</taxon>
        <taxon>Gunneridae</taxon>
        <taxon>Pentapetalae</taxon>
        <taxon>asterids</taxon>
        <taxon>campanulids</taxon>
        <taxon>Asterales</taxon>
        <taxon>Asteraceae</taxon>
        <taxon>Asteroideae</taxon>
        <taxon>Heliantheae alliance</taxon>
        <taxon>Millerieae</taxon>
        <taxon>Smallanthus</taxon>
    </lineage>
</organism>
<name>A0ACB9G319_9ASTR</name>
<comment type="caution">
    <text evidence="1">The sequence shown here is derived from an EMBL/GenBank/DDBJ whole genome shotgun (WGS) entry which is preliminary data.</text>
</comment>
<evidence type="ECO:0000313" key="2">
    <source>
        <dbReference type="Proteomes" id="UP001056120"/>
    </source>
</evidence>
<dbReference type="EMBL" id="CM042032">
    <property type="protein sequence ID" value="KAI3777780.1"/>
    <property type="molecule type" value="Genomic_DNA"/>
</dbReference>
<reference evidence="2" key="1">
    <citation type="journal article" date="2022" name="Mol. Ecol. Resour.">
        <title>The genomes of chicory, endive, great burdock and yacon provide insights into Asteraceae palaeo-polyploidization history and plant inulin production.</title>
        <authorList>
            <person name="Fan W."/>
            <person name="Wang S."/>
            <person name="Wang H."/>
            <person name="Wang A."/>
            <person name="Jiang F."/>
            <person name="Liu H."/>
            <person name="Zhao H."/>
            <person name="Xu D."/>
            <person name="Zhang Y."/>
        </authorList>
    </citation>
    <scope>NUCLEOTIDE SEQUENCE [LARGE SCALE GENOMIC DNA]</scope>
    <source>
        <strain evidence="2">cv. Yunnan</strain>
    </source>
</reference>